<feature type="transmembrane region" description="Helical" evidence="6">
    <location>
        <begin position="19"/>
        <end position="38"/>
    </location>
</feature>
<dbReference type="InterPro" id="IPR005828">
    <property type="entry name" value="MFS_sugar_transport-like"/>
</dbReference>
<feature type="transmembrane region" description="Helical" evidence="6">
    <location>
        <begin position="165"/>
        <end position="186"/>
    </location>
</feature>
<gene>
    <name evidence="7" type="ORF">ANN_07183</name>
</gene>
<feature type="transmembrane region" description="Helical" evidence="6">
    <location>
        <begin position="764"/>
        <end position="784"/>
    </location>
</feature>
<name>A0ABQ8TFI6_PERAM</name>
<protein>
    <submittedName>
        <fullName evidence="7">Uncharacterized protein</fullName>
    </submittedName>
</protein>
<evidence type="ECO:0000256" key="3">
    <source>
        <dbReference type="ARBA" id="ARBA00022989"/>
    </source>
</evidence>
<dbReference type="SUPFAM" id="SSF103473">
    <property type="entry name" value="MFS general substrate transporter"/>
    <property type="match status" value="1"/>
</dbReference>
<evidence type="ECO:0000256" key="6">
    <source>
        <dbReference type="SAM" id="Phobius"/>
    </source>
</evidence>
<keyword evidence="2 6" id="KW-0812">Transmembrane</keyword>
<reference evidence="7 8" key="1">
    <citation type="journal article" date="2022" name="Allergy">
        <title>Genome assembly and annotation of Periplaneta americana reveal a comprehensive cockroach allergen profile.</title>
        <authorList>
            <person name="Wang L."/>
            <person name="Xiong Q."/>
            <person name="Saelim N."/>
            <person name="Wang L."/>
            <person name="Nong W."/>
            <person name="Wan A.T."/>
            <person name="Shi M."/>
            <person name="Liu X."/>
            <person name="Cao Q."/>
            <person name="Hui J.H.L."/>
            <person name="Sookrung N."/>
            <person name="Leung T.F."/>
            <person name="Tungtrongchitr A."/>
            <person name="Tsui S.K.W."/>
        </authorList>
    </citation>
    <scope>NUCLEOTIDE SEQUENCE [LARGE SCALE GENOMIC DNA]</scope>
    <source>
        <strain evidence="7">PWHHKU_190912</strain>
    </source>
</reference>
<feature type="compositionally biased region" description="Polar residues" evidence="5">
    <location>
        <begin position="274"/>
        <end position="283"/>
    </location>
</feature>
<organism evidence="7 8">
    <name type="scientific">Periplaneta americana</name>
    <name type="common">American cockroach</name>
    <name type="synonym">Blatta americana</name>
    <dbReference type="NCBI Taxonomy" id="6978"/>
    <lineage>
        <taxon>Eukaryota</taxon>
        <taxon>Metazoa</taxon>
        <taxon>Ecdysozoa</taxon>
        <taxon>Arthropoda</taxon>
        <taxon>Hexapoda</taxon>
        <taxon>Insecta</taxon>
        <taxon>Pterygota</taxon>
        <taxon>Neoptera</taxon>
        <taxon>Polyneoptera</taxon>
        <taxon>Dictyoptera</taxon>
        <taxon>Blattodea</taxon>
        <taxon>Blattoidea</taxon>
        <taxon>Blattidae</taxon>
        <taxon>Blattinae</taxon>
        <taxon>Periplaneta</taxon>
    </lineage>
</organism>
<feature type="transmembrane region" description="Helical" evidence="6">
    <location>
        <begin position="193"/>
        <end position="216"/>
    </location>
</feature>
<evidence type="ECO:0000313" key="8">
    <source>
        <dbReference type="Proteomes" id="UP001148838"/>
    </source>
</evidence>
<dbReference type="EMBL" id="JAJSOF020000011">
    <property type="protein sequence ID" value="KAJ4445378.1"/>
    <property type="molecule type" value="Genomic_DNA"/>
</dbReference>
<dbReference type="Pfam" id="PF00083">
    <property type="entry name" value="Sugar_tr"/>
    <property type="match status" value="1"/>
</dbReference>
<keyword evidence="8" id="KW-1185">Reference proteome</keyword>
<evidence type="ECO:0000256" key="5">
    <source>
        <dbReference type="SAM" id="MobiDB-lite"/>
    </source>
</evidence>
<evidence type="ECO:0000256" key="2">
    <source>
        <dbReference type="ARBA" id="ARBA00022692"/>
    </source>
</evidence>
<sequence>MSAPEETTTDSDRIGYRHVLLLLLVGCYHSIVSINHTLPTFQGYTPRFFCQVDNISATLEGCVKHLNTSVVQSEPSCPRGYQFESERDDWTVVTEWQLVCERRFLRPLIATIYFCGVTVGAIVCGLLADKYGRRPVVLICLYVQGLLGISLYFTNSLEVFMVLRFIQGFFLQGLQGTTFALLIELFPPKFRTLVAVIVEMFWSLGLMYLAGASYLVPQWRPLELVLSVPTAATLLYVCLVPESPRWLGSHGKPEEAQRLWNKILSGEVNTTQTVDSVQENSFSDEIRNNENSVEPGYHHRTKKEDRPTNEPTVARNDSSKSLIQIVINNILSDRTADNEDQTMDNRSEKDSMGLTKLEGESGHLNNALHCHCKENVRNDIEERRHSFENNSKKKNKNINTGNDCDIACHTEKAGFPSVIISDVDASVDSGLCLDNLEVRENMSYDTQSCKQSEIDNSINEICRTSSVSEGLNRLWREIVQELGYDMDDKAEIEKDEKSLLEETLCDNNRSANTFGLDSSSMGNKVSMYQEDEAEGNVERNNKVIKNKLSDKNLRKKNDIDMDHVDVIYNYGTNRRTSLKGKSDATTNIFQKEIQKINITVLFRNSVLRKFSLIMVFVWFTVALSYYGIMFHLPGLSGERHLNFFLGALLEMLSFVVSYVVLSRFGRRLPMAAYTLISGITCLGVAAVSVVPEEDVSWIGKIQTTLALIGKSSAISGFCTMFLYASELFPTVLRGAAMGHCGLWARIGSLIAPQLLFLGEYTLPALPLIIIGVLGVLAGISVFALPETLGQQLPDTVEEAEMLDRQKEKTETGLEGSGNIQMFWFEDKLINCPKTGLNLTSDTNKTQPIRQLGQGIIEKGGQFLSTSIAYIAN</sequence>
<dbReference type="Pfam" id="PF07690">
    <property type="entry name" value="MFS_1"/>
    <property type="match status" value="1"/>
</dbReference>
<evidence type="ECO:0000256" key="4">
    <source>
        <dbReference type="ARBA" id="ARBA00023136"/>
    </source>
</evidence>
<dbReference type="PANTHER" id="PTHR24064">
    <property type="entry name" value="SOLUTE CARRIER FAMILY 22 MEMBER"/>
    <property type="match status" value="1"/>
</dbReference>
<keyword evidence="4 6" id="KW-0472">Membrane</keyword>
<feature type="transmembrane region" description="Helical" evidence="6">
    <location>
        <begin position="108"/>
        <end position="128"/>
    </location>
</feature>
<feature type="transmembrane region" description="Helical" evidence="6">
    <location>
        <begin position="703"/>
        <end position="724"/>
    </location>
</feature>
<dbReference type="Gene3D" id="1.20.1250.20">
    <property type="entry name" value="MFS general substrate transporter like domains"/>
    <property type="match status" value="2"/>
</dbReference>
<keyword evidence="3 6" id="KW-1133">Transmembrane helix</keyword>
<comment type="caution">
    <text evidence="7">The sequence shown here is derived from an EMBL/GenBank/DDBJ whole genome shotgun (WGS) entry which is preliminary data.</text>
</comment>
<evidence type="ECO:0000313" key="7">
    <source>
        <dbReference type="EMBL" id="KAJ4445378.1"/>
    </source>
</evidence>
<feature type="transmembrane region" description="Helical" evidence="6">
    <location>
        <begin position="640"/>
        <end position="661"/>
    </location>
</feature>
<feature type="transmembrane region" description="Helical" evidence="6">
    <location>
        <begin position="135"/>
        <end position="153"/>
    </location>
</feature>
<dbReference type="InterPro" id="IPR036259">
    <property type="entry name" value="MFS_trans_sf"/>
</dbReference>
<dbReference type="InterPro" id="IPR011701">
    <property type="entry name" value="MFS"/>
</dbReference>
<feature type="transmembrane region" description="Helical" evidence="6">
    <location>
        <begin position="673"/>
        <end position="691"/>
    </location>
</feature>
<feature type="region of interest" description="Disordered" evidence="5">
    <location>
        <begin position="274"/>
        <end position="319"/>
    </location>
</feature>
<proteinExistence type="predicted"/>
<feature type="compositionally biased region" description="Polar residues" evidence="5">
    <location>
        <begin position="309"/>
        <end position="319"/>
    </location>
</feature>
<comment type="subcellular location">
    <subcellularLocation>
        <location evidence="1">Membrane</location>
        <topology evidence="1">Multi-pass membrane protein</topology>
    </subcellularLocation>
</comment>
<accession>A0ABQ8TFI6</accession>
<feature type="transmembrane region" description="Helical" evidence="6">
    <location>
        <begin position="610"/>
        <end position="628"/>
    </location>
</feature>
<evidence type="ECO:0000256" key="1">
    <source>
        <dbReference type="ARBA" id="ARBA00004141"/>
    </source>
</evidence>
<dbReference type="Proteomes" id="UP001148838">
    <property type="component" value="Unassembled WGS sequence"/>
</dbReference>